<evidence type="ECO:0000313" key="1">
    <source>
        <dbReference type="EMBL" id="WXB10656.1"/>
    </source>
</evidence>
<reference evidence="1" key="1">
    <citation type="submission" date="2021-12" db="EMBL/GenBank/DDBJ databases">
        <title>Discovery of the Pendulisporaceae a myxobacterial family with distinct sporulation behavior and unique specialized metabolism.</title>
        <authorList>
            <person name="Garcia R."/>
            <person name="Popoff A."/>
            <person name="Bader C.D."/>
            <person name="Loehr J."/>
            <person name="Walesch S."/>
            <person name="Walt C."/>
            <person name="Boldt J."/>
            <person name="Bunk B."/>
            <person name="Haeckl F.J.F.P.J."/>
            <person name="Gunesch A.P."/>
            <person name="Birkelbach J."/>
            <person name="Nuebel U."/>
            <person name="Pietschmann T."/>
            <person name="Bach T."/>
            <person name="Mueller R."/>
        </authorList>
    </citation>
    <scope>NUCLEOTIDE SEQUENCE</scope>
    <source>
        <strain evidence="1">MSr11367</strain>
    </source>
</reference>
<keyword evidence="2" id="KW-1185">Reference proteome</keyword>
<dbReference type="RefSeq" id="WP_394840329.1">
    <property type="nucleotide sequence ID" value="NZ_CP089929.1"/>
</dbReference>
<proteinExistence type="predicted"/>
<evidence type="ECO:0000313" key="2">
    <source>
        <dbReference type="Proteomes" id="UP001374803"/>
    </source>
</evidence>
<protein>
    <submittedName>
        <fullName evidence="1">Uncharacterized protein</fullName>
    </submittedName>
</protein>
<sequence>MIFVFRADDFEIQMHWLLIDAPSSPSPNGTTCGFDDDDEGASFRFESDDALGAAAFSNAFRKNAALFVAVQRKKAGLGAGEHRAWSFLPFVSLATSKREFASVCIAPTLHLITIQR</sequence>
<gene>
    <name evidence="1" type="ORF">LVJ94_25940</name>
</gene>
<name>A0ABZ2LIA2_9BACT</name>
<accession>A0ABZ2LIA2</accession>
<dbReference type="Proteomes" id="UP001374803">
    <property type="component" value="Chromosome"/>
</dbReference>
<dbReference type="EMBL" id="CP089983">
    <property type="protein sequence ID" value="WXB10656.1"/>
    <property type="molecule type" value="Genomic_DNA"/>
</dbReference>
<organism evidence="1 2">
    <name type="scientific">Pendulispora rubella</name>
    <dbReference type="NCBI Taxonomy" id="2741070"/>
    <lineage>
        <taxon>Bacteria</taxon>
        <taxon>Pseudomonadati</taxon>
        <taxon>Myxococcota</taxon>
        <taxon>Myxococcia</taxon>
        <taxon>Myxococcales</taxon>
        <taxon>Sorangiineae</taxon>
        <taxon>Pendulisporaceae</taxon>
        <taxon>Pendulispora</taxon>
    </lineage>
</organism>